<accession>A0A6H1ZZG7</accession>
<dbReference type="AlphaFoldDB" id="A0A6H1ZZG7"/>
<sequence length="296" mass="31954">MRKRITRIVDGASINANGETISKDLPSDFVVTALAIQMKGANVTDEATLAELLAGLGTIEVSTRNGTPINWDADDLLYFNRALYGKFPYVTKTTGAGADNDIRRISLMLPLNPKGVWDQSMGITPQAGGKVRQVLGTDTAAGADARTLTISAIGIEGINPQHFMGAYLDSFTSQLGDNFRDIQSDRVVEMIGAYLFATTGSEDLSSSDALGAKHLGWAVSKSIKEKVHTHILQNLFDVVDWQLASGIAAPNSDYTLLDLGVRDGNGMPYVKDEQVYVDAGVAEAMRLYPLLKIRNQ</sequence>
<dbReference type="EMBL" id="MT144413">
    <property type="protein sequence ID" value="QJA53333.1"/>
    <property type="molecule type" value="Genomic_DNA"/>
</dbReference>
<evidence type="ECO:0000313" key="1">
    <source>
        <dbReference type="EMBL" id="QJA53333.1"/>
    </source>
</evidence>
<name>A0A6H1ZZG7_9ZZZZ</name>
<protein>
    <submittedName>
        <fullName evidence="1">Uncharacterized protein</fullName>
    </submittedName>
</protein>
<evidence type="ECO:0000313" key="2">
    <source>
        <dbReference type="EMBL" id="QJI03194.1"/>
    </source>
</evidence>
<organism evidence="1">
    <name type="scientific">viral metagenome</name>
    <dbReference type="NCBI Taxonomy" id="1070528"/>
    <lineage>
        <taxon>unclassified sequences</taxon>
        <taxon>metagenomes</taxon>
        <taxon>organismal metagenomes</taxon>
    </lineage>
</organism>
<reference evidence="1" key="1">
    <citation type="submission" date="2020-03" db="EMBL/GenBank/DDBJ databases">
        <title>The deep terrestrial virosphere.</title>
        <authorList>
            <person name="Holmfeldt K."/>
            <person name="Nilsson E."/>
            <person name="Simone D."/>
            <person name="Lopez-Fernandez M."/>
            <person name="Wu X."/>
            <person name="de Brujin I."/>
            <person name="Lundin D."/>
            <person name="Andersson A."/>
            <person name="Bertilsson S."/>
            <person name="Dopson M."/>
        </authorList>
    </citation>
    <scope>NUCLEOTIDE SEQUENCE</scope>
    <source>
        <strain evidence="1">TM448A03436</strain>
        <strain evidence="2">TM448B04267</strain>
    </source>
</reference>
<gene>
    <name evidence="1" type="ORF">TM448A03436_0009</name>
    <name evidence="2" type="ORF">TM448B04267_0009</name>
</gene>
<proteinExistence type="predicted"/>
<dbReference type="EMBL" id="MT145066">
    <property type="protein sequence ID" value="QJI03194.1"/>
    <property type="molecule type" value="Genomic_DNA"/>
</dbReference>